<evidence type="ECO:0000313" key="4">
    <source>
        <dbReference type="Proteomes" id="UP000184267"/>
    </source>
</evidence>
<feature type="compositionally biased region" description="Basic and acidic residues" evidence="1">
    <location>
        <begin position="19"/>
        <end position="30"/>
    </location>
</feature>
<dbReference type="CDD" id="cd18186">
    <property type="entry name" value="BTB_POZ_ZBTB_KLHL-like"/>
    <property type="match status" value="1"/>
</dbReference>
<keyword evidence="4" id="KW-1185">Reference proteome</keyword>
<proteinExistence type="predicted"/>
<organism evidence="3 4">
    <name type="scientific">Trametes pubescens</name>
    <name type="common">White-rot fungus</name>
    <dbReference type="NCBI Taxonomy" id="154538"/>
    <lineage>
        <taxon>Eukaryota</taxon>
        <taxon>Fungi</taxon>
        <taxon>Dikarya</taxon>
        <taxon>Basidiomycota</taxon>
        <taxon>Agaricomycotina</taxon>
        <taxon>Agaricomycetes</taxon>
        <taxon>Polyporales</taxon>
        <taxon>Polyporaceae</taxon>
        <taxon>Trametes</taxon>
    </lineage>
</organism>
<feature type="domain" description="BTB" evidence="2">
    <location>
        <begin position="49"/>
        <end position="117"/>
    </location>
</feature>
<comment type="caution">
    <text evidence="3">The sequence shown here is derived from an EMBL/GenBank/DDBJ whole genome shotgun (WGS) entry which is preliminary data.</text>
</comment>
<feature type="region of interest" description="Disordered" evidence="1">
    <location>
        <begin position="1"/>
        <end position="33"/>
    </location>
</feature>
<name>A0A1M2VH25_TRAPU</name>
<dbReference type="STRING" id="154538.A0A1M2VH25"/>
<dbReference type="EMBL" id="MNAD01001254">
    <property type="protein sequence ID" value="OJT06833.1"/>
    <property type="molecule type" value="Genomic_DNA"/>
</dbReference>
<reference evidence="3 4" key="1">
    <citation type="submission" date="2016-10" db="EMBL/GenBank/DDBJ databases">
        <title>Genome sequence of the basidiomycete white-rot fungus Trametes pubescens.</title>
        <authorList>
            <person name="Makela M.R."/>
            <person name="Granchi Z."/>
            <person name="Peng M."/>
            <person name="De Vries R.P."/>
            <person name="Grigoriev I."/>
            <person name="Riley R."/>
            <person name="Hilden K."/>
        </authorList>
    </citation>
    <scope>NUCLEOTIDE SEQUENCE [LARGE SCALE GENOMIC DNA]</scope>
    <source>
        <strain evidence="3 4">FBCC735</strain>
    </source>
</reference>
<dbReference type="Pfam" id="PF00651">
    <property type="entry name" value="BTB"/>
    <property type="match status" value="1"/>
</dbReference>
<gene>
    <name evidence="3" type="ORF">TRAPUB_2309</name>
</gene>
<dbReference type="AlphaFoldDB" id="A0A1M2VH25"/>
<dbReference type="OMA" id="SEYWLED"/>
<dbReference type="InterPro" id="IPR011333">
    <property type="entry name" value="SKP1/BTB/POZ_sf"/>
</dbReference>
<accession>A0A1M2VH25</accession>
<evidence type="ECO:0000259" key="2">
    <source>
        <dbReference type="PROSITE" id="PS50097"/>
    </source>
</evidence>
<evidence type="ECO:0000256" key="1">
    <source>
        <dbReference type="SAM" id="MobiDB-lite"/>
    </source>
</evidence>
<dbReference type="OrthoDB" id="2752332at2759"/>
<protein>
    <recommendedName>
        <fullName evidence="2">BTB domain-containing protein</fullName>
    </recommendedName>
</protein>
<dbReference type="InterPro" id="IPR000210">
    <property type="entry name" value="BTB/POZ_dom"/>
</dbReference>
<evidence type="ECO:0000313" key="3">
    <source>
        <dbReference type="EMBL" id="OJT06833.1"/>
    </source>
</evidence>
<sequence length="117" mass="13066">MASSNVHAGIGEPSAKRPRREDHDPVDGQHTKRNTAAFIRSSEYWFEDGNIVIIAGGVVAYRVHRGVLARDSAVFADMFQVPQPAQEEMLEECPFMHVSDSPTDFTFLLRALYDGTK</sequence>
<dbReference type="PROSITE" id="PS50097">
    <property type="entry name" value="BTB"/>
    <property type="match status" value="1"/>
</dbReference>
<dbReference type="Gene3D" id="3.30.710.10">
    <property type="entry name" value="Potassium Channel Kv1.1, Chain A"/>
    <property type="match status" value="1"/>
</dbReference>
<dbReference type="Proteomes" id="UP000184267">
    <property type="component" value="Unassembled WGS sequence"/>
</dbReference>
<dbReference type="SUPFAM" id="SSF54695">
    <property type="entry name" value="POZ domain"/>
    <property type="match status" value="1"/>
</dbReference>